<protein>
    <recommendedName>
        <fullName evidence="2">glycerophosphodiester phosphodiesterase</fullName>
        <ecNumber evidence="2">3.1.4.46</ecNumber>
    </recommendedName>
</protein>
<evidence type="ECO:0000313" key="8">
    <source>
        <dbReference type="EMBL" id="MCI4656554.1"/>
    </source>
</evidence>
<dbReference type="Gene3D" id="3.20.20.190">
    <property type="entry name" value="Phosphatidylinositol (PI) phosphodiesterase"/>
    <property type="match status" value="1"/>
</dbReference>
<keyword evidence="3" id="KW-0732">Signal</keyword>
<comment type="similarity">
    <text evidence="1">Belongs to the glycerophosphoryl diester phosphodiesterase family.</text>
</comment>
<dbReference type="AlphaFoldDB" id="A0AA41QTV5"/>
<gene>
    <name evidence="8" type="ORF">MQH31_01835</name>
</gene>
<dbReference type="InterPro" id="IPR030395">
    <property type="entry name" value="GP_PDE_dom"/>
</dbReference>
<comment type="caution">
    <text evidence="8">The sequence shown here is derived from an EMBL/GenBank/DDBJ whole genome shotgun (WGS) entry which is preliminary data.</text>
</comment>
<dbReference type="PANTHER" id="PTHR43620:SF7">
    <property type="entry name" value="GLYCEROPHOSPHODIESTER PHOSPHODIESTERASE GDPD5-RELATED"/>
    <property type="match status" value="1"/>
</dbReference>
<evidence type="ECO:0000256" key="1">
    <source>
        <dbReference type="ARBA" id="ARBA00007277"/>
    </source>
</evidence>
<dbReference type="Pfam" id="PF03009">
    <property type="entry name" value="GDPD"/>
    <property type="match status" value="1"/>
</dbReference>
<dbReference type="Proteomes" id="UP001165341">
    <property type="component" value="Unassembled WGS sequence"/>
</dbReference>
<dbReference type="RefSeq" id="WP_243010691.1">
    <property type="nucleotide sequence ID" value="NZ_JALGAR010000001.1"/>
</dbReference>
<evidence type="ECO:0000313" key="9">
    <source>
        <dbReference type="Proteomes" id="UP001165341"/>
    </source>
</evidence>
<evidence type="ECO:0000256" key="5">
    <source>
        <dbReference type="ARBA" id="ARBA00022801"/>
    </source>
</evidence>
<evidence type="ECO:0000259" key="7">
    <source>
        <dbReference type="PROSITE" id="PS51704"/>
    </source>
</evidence>
<dbReference type="GO" id="GO:0006071">
    <property type="term" value="P:glycerol metabolic process"/>
    <property type="evidence" value="ECO:0007669"/>
    <property type="project" value="UniProtKB-KW"/>
</dbReference>
<dbReference type="EC" id="3.1.4.46" evidence="2"/>
<keyword evidence="9" id="KW-1185">Reference proteome</keyword>
<evidence type="ECO:0000256" key="6">
    <source>
        <dbReference type="ARBA" id="ARBA00047512"/>
    </source>
</evidence>
<dbReference type="SUPFAM" id="SSF51695">
    <property type="entry name" value="PLC-like phosphodiesterases"/>
    <property type="match status" value="1"/>
</dbReference>
<evidence type="ECO:0000256" key="3">
    <source>
        <dbReference type="ARBA" id="ARBA00022729"/>
    </source>
</evidence>
<keyword evidence="5" id="KW-0378">Hydrolase</keyword>
<dbReference type="GO" id="GO:0006629">
    <property type="term" value="P:lipid metabolic process"/>
    <property type="evidence" value="ECO:0007669"/>
    <property type="project" value="InterPro"/>
</dbReference>
<keyword evidence="4" id="KW-0319">Glycerol metabolism</keyword>
<sequence length="342" mass="37933">MQPIVIGHRGASGYRPEHTRGAYELAVALGADAVEPDVVVTRDGVLIVRHENEISATTDVAAHPEFADRRTRKVIDGIRMTGWFTEDFTWAELRTLRARERLPALRKASASFDGRFPLLRLRDVFKLMDRVSSRARRPVGVVAEIKHASYFESIGFPIDELFAAEVNTAGWNAGDGRLTIESFERTLLDQVYARGIYGKRIFLLEATGKPADQVRLVGRAAPDYADYLTDQGLYGLSGLVDGVSVPKSLILEIGQDGHVTGASDLVDAAHAANLEIYCWTLRPENVFLAKTFQRGRFRADFGDWQTEFRTIMGTGIDGVFADHPDLAVAVRDELAAEAREDR</sequence>
<evidence type="ECO:0000256" key="4">
    <source>
        <dbReference type="ARBA" id="ARBA00022798"/>
    </source>
</evidence>
<accession>A0AA41QTV5</accession>
<dbReference type="PROSITE" id="PS51704">
    <property type="entry name" value="GP_PDE"/>
    <property type="match status" value="1"/>
</dbReference>
<evidence type="ECO:0000256" key="2">
    <source>
        <dbReference type="ARBA" id="ARBA00012247"/>
    </source>
</evidence>
<dbReference type="EMBL" id="JALGAR010000001">
    <property type="protein sequence ID" value="MCI4656554.1"/>
    <property type="molecule type" value="Genomic_DNA"/>
</dbReference>
<name>A0AA41QTV5_9MICO</name>
<feature type="domain" description="GP-PDE" evidence="7">
    <location>
        <begin position="3"/>
        <end position="331"/>
    </location>
</feature>
<dbReference type="InterPro" id="IPR017946">
    <property type="entry name" value="PLC-like_Pdiesterase_TIM-brl"/>
</dbReference>
<dbReference type="GO" id="GO:0008889">
    <property type="term" value="F:glycerophosphodiester phosphodiesterase activity"/>
    <property type="evidence" value="ECO:0007669"/>
    <property type="project" value="UniProtKB-EC"/>
</dbReference>
<proteinExistence type="inferred from homology"/>
<reference evidence="8" key="1">
    <citation type="submission" date="2022-03" db="EMBL/GenBank/DDBJ databases">
        <title>Cryobacterium sp. nov. strain ZS14-85, isolated from Antarctic soil.</title>
        <authorList>
            <person name="Li J."/>
            <person name="Niu G."/>
        </authorList>
    </citation>
    <scope>NUCLEOTIDE SEQUENCE</scope>
    <source>
        <strain evidence="8">ZS14-85</strain>
    </source>
</reference>
<dbReference type="GO" id="GO:0042597">
    <property type="term" value="C:periplasmic space"/>
    <property type="evidence" value="ECO:0007669"/>
    <property type="project" value="TreeGrafter"/>
</dbReference>
<comment type="catalytic activity">
    <reaction evidence="6">
        <text>a sn-glycero-3-phosphodiester + H2O = an alcohol + sn-glycerol 3-phosphate + H(+)</text>
        <dbReference type="Rhea" id="RHEA:12969"/>
        <dbReference type="ChEBI" id="CHEBI:15377"/>
        <dbReference type="ChEBI" id="CHEBI:15378"/>
        <dbReference type="ChEBI" id="CHEBI:30879"/>
        <dbReference type="ChEBI" id="CHEBI:57597"/>
        <dbReference type="ChEBI" id="CHEBI:83408"/>
        <dbReference type="EC" id="3.1.4.46"/>
    </reaction>
</comment>
<organism evidence="8 9">
    <name type="scientific">Cryobacterium zhongshanensis</name>
    <dbReference type="NCBI Taxonomy" id="2928153"/>
    <lineage>
        <taxon>Bacteria</taxon>
        <taxon>Bacillati</taxon>
        <taxon>Actinomycetota</taxon>
        <taxon>Actinomycetes</taxon>
        <taxon>Micrococcales</taxon>
        <taxon>Microbacteriaceae</taxon>
        <taxon>Cryobacterium</taxon>
    </lineage>
</organism>
<dbReference type="PANTHER" id="PTHR43620">
    <property type="entry name" value="GLYCEROPHOSPHORYL DIESTER PHOSPHODIESTERASE"/>
    <property type="match status" value="1"/>
</dbReference>